<dbReference type="EMBL" id="UINC01080197">
    <property type="protein sequence ID" value="SVC22914.1"/>
    <property type="molecule type" value="Genomic_DNA"/>
</dbReference>
<accession>A0A382KD50</accession>
<dbReference type="InterPro" id="IPR003772">
    <property type="entry name" value="YceD"/>
</dbReference>
<feature type="non-terminal residue" evidence="1">
    <location>
        <position position="153"/>
    </location>
</feature>
<protein>
    <recommendedName>
        <fullName evidence="2">DUF177 domain-containing protein</fullName>
    </recommendedName>
</protein>
<dbReference type="PANTHER" id="PTHR34374">
    <property type="entry name" value="LARGE RIBOSOMAL RNA SUBUNIT ACCUMULATION PROTEIN YCED HOMOLOG 1, CHLOROPLASTIC"/>
    <property type="match status" value="1"/>
</dbReference>
<gene>
    <name evidence="1" type="ORF">METZ01_LOCUS275768</name>
</gene>
<dbReference type="Pfam" id="PF02620">
    <property type="entry name" value="YceD"/>
    <property type="match status" value="1"/>
</dbReference>
<evidence type="ECO:0000313" key="1">
    <source>
        <dbReference type="EMBL" id="SVC22914.1"/>
    </source>
</evidence>
<evidence type="ECO:0008006" key="2">
    <source>
        <dbReference type="Google" id="ProtNLM"/>
    </source>
</evidence>
<dbReference type="PANTHER" id="PTHR34374:SF1">
    <property type="entry name" value="LARGE RIBOSOMAL RNA SUBUNIT ACCUMULATION PROTEIN YCED HOMOLOG 1, CHLOROPLASTIC"/>
    <property type="match status" value="1"/>
</dbReference>
<reference evidence="1" key="1">
    <citation type="submission" date="2018-05" db="EMBL/GenBank/DDBJ databases">
        <authorList>
            <person name="Lanie J.A."/>
            <person name="Ng W.-L."/>
            <person name="Kazmierczak K.M."/>
            <person name="Andrzejewski T.M."/>
            <person name="Davidsen T.M."/>
            <person name="Wayne K.J."/>
            <person name="Tettelin H."/>
            <person name="Glass J.I."/>
            <person name="Rusch D."/>
            <person name="Podicherti R."/>
            <person name="Tsui H.-C.T."/>
            <person name="Winkler M.E."/>
        </authorList>
    </citation>
    <scope>NUCLEOTIDE SEQUENCE</scope>
</reference>
<dbReference type="AlphaFoldDB" id="A0A382KD50"/>
<organism evidence="1">
    <name type="scientific">marine metagenome</name>
    <dbReference type="NCBI Taxonomy" id="408172"/>
    <lineage>
        <taxon>unclassified sequences</taxon>
        <taxon>metagenomes</taxon>
        <taxon>ecological metagenomes</taxon>
    </lineage>
</organism>
<sequence>MPPAHLQQRSSTLLALDDFEEGVNRVNFEVEAQQLDLGDTEFDFTVPVAVHLTVARTIQMFSVKGRLRTSVGGACCRCLLPAKADLMSEIRFLLQRKEASDFEVEAIEDQDDVDIVDPGTKEVDLVERLHDAVVLELPLRLYCKTDCKGLCAR</sequence>
<proteinExistence type="predicted"/>
<name>A0A382KD50_9ZZZZ</name>